<dbReference type="InterPro" id="IPR004358">
    <property type="entry name" value="Sig_transdc_His_kin-like_C"/>
</dbReference>
<dbReference type="Gene3D" id="3.30.565.10">
    <property type="entry name" value="Histidine kinase-like ATPase, C-terminal domain"/>
    <property type="match status" value="1"/>
</dbReference>
<dbReference type="SUPFAM" id="SSF47384">
    <property type="entry name" value="Homodimeric domain of signal transducing histidine kinase"/>
    <property type="match status" value="1"/>
</dbReference>
<dbReference type="Pfam" id="PF02518">
    <property type="entry name" value="HATPase_c"/>
    <property type="match status" value="1"/>
</dbReference>
<evidence type="ECO:0000256" key="5">
    <source>
        <dbReference type="ARBA" id="ARBA00022741"/>
    </source>
</evidence>
<dbReference type="InterPro" id="IPR036097">
    <property type="entry name" value="HisK_dim/P_sf"/>
</dbReference>
<dbReference type="InterPro" id="IPR005467">
    <property type="entry name" value="His_kinase_dom"/>
</dbReference>
<evidence type="ECO:0000256" key="3">
    <source>
        <dbReference type="ARBA" id="ARBA00022553"/>
    </source>
</evidence>
<evidence type="ECO:0000256" key="4">
    <source>
        <dbReference type="ARBA" id="ARBA00022679"/>
    </source>
</evidence>
<dbReference type="AlphaFoldDB" id="A0A7Z7MVA5"/>
<protein>
    <recommendedName>
        <fullName evidence="11">Sensory histidine kinase/phosphatase NtrB</fullName>
        <ecNumber evidence="2">2.7.13.3</ecNumber>
    </recommendedName>
    <alternativeName>
        <fullName evidence="12">Nitrogen regulation protein NR(II)</fullName>
    </alternativeName>
    <alternativeName>
        <fullName evidence="13">Nitrogen regulator II</fullName>
    </alternativeName>
</protein>
<dbReference type="EC" id="2.7.13.3" evidence="2"/>
<dbReference type="PANTHER" id="PTHR43065:SF16">
    <property type="entry name" value="SENSORY HISTIDINE KINASE_PHOSPHATASE NTRB"/>
    <property type="match status" value="1"/>
</dbReference>
<gene>
    <name evidence="15" type="primary">glnL</name>
    <name evidence="15" type="ORF">SDENCHOL_20235</name>
</gene>
<keyword evidence="8" id="KW-0902">Two-component regulatory system</keyword>
<proteinExistence type="predicted"/>
<evidence type="ECO:0000256" key="8">
    <source>
        <dbReference type="ARBA" id="ARBA00023012"/>
    </source>
</evidence>
<dbReference type="InterPro" id="IPR003594">
    <property type="entry name" value="HATPase_dom"/>
</dbReference>
<evidence type="ECO:0000256" key="13">
    <source>
        <dbReference type="ARBA" id="ARBA00043094"/>
    </source>
</evidence>
<keyword evidence="9" id="KW-0535">Nitrogen fixation</keyword>
<evidence type="ECO:0000313" key="16">
    <source>
        <dbReference type="Proteomes" id="UP000242886"/>
    </source>
</evidence>
<accession>A0A7Z7MVA5</accession>
<evidence type="ECO:0000313" key="15">
    <source>
        <dbReference type="EMBL" id="SMB26848.1"/>
    </source>
</evidence>
<dbReference type="Pfam" id="PF13188">
    <property type="entry name" value="PAS_8"/>
    <property type="match status" value="1"/>
</dbReference>
<dbReference type="Pfam" id="PF00512">
    <property type="entry name" value="HisKA"/>
    <property type="match status" value="1"/>
</dbReference>
<evidence type="ECO:0000256" key="9">
    <source>
        <dbReference type="ARBA" id="ARBA00023231"/>
    </source>
</evidence>
<evidence type="ECO:0000256" key="1">
    <source>
        <dbReference type="ARBA" id="ARBA00000085"/>
    </source>
</evidence>
<dbReference type="Gene3D" id="1.10.287.130">
    <property type="match status" value="1"/>
</dbReference>
<dbReference type="SMART" id="SM00387">
    <property type="entry name" value="HATPase_c"/>
    <property type="match status" value="1"/>
</dbReference>
<dbReference type="PROSITE" id="PS50109">
    <property type="entry name" value="HIS_KIN"/>
    <property type="match status" value="1"/>
</dbReference>
<evidence type="ECO:0000256" key="2">
    <source>
        <dbReference type="ARBA" id="ARBA00012438"/>
    </source>
</evidence>
<dbReference type="PANTHER" id="PTHR43065">
    <property type="entry name" value="SENSOR HISTIDINE KINASE"/>
    <property type="match status" value="1"/>
</dbReference>
<evidence type="ECO:0000256" key="10">
    <source>
        <dbReference type="ARBA" id="ARBA00037696"/>
    </source>
</evidence>
<dbReference type="Gene3D" id="3.30.450.20">
    <property type="entry name" value="PAS domain"/>
    <property type="match status" value="1"/>
</dbReference>
<comment type="catalytic activity">
    <reaction evidence="1">
        <text>ATP + protein L-histidine = ADP + protein N-phospho-L-histidine.</text>
        <dbReference type="EC" id="2.7.13.3"/>
    </reaction>
</comment>
<name>A0A7Z7MVA5_9PROT</name>
<evidence type="ECO:0000256" key="12">
    <source>
        <dbReference type="ARBA" id="ARBA00042313"/>
    </source>
</evidence>
<dbReference type="SUPFAM" id="SSF55785">
    <property type="entry name" value="PYP-like sensor domain (PAS domain)"/>
    <property type="match status" value="1"/>
</dbReference>
<sequence>MIAVSVAHLQHGIAGRGEVGSFLLEYLTTAVVLLDDRLRVCYANPAAEQLLATSVVHLIGQPMGPFFEAGDWDPADLRDAQVGQHAYTRREARLCPPGSDHVVRVDYTITPLGDAGRVNCATQLLMELQPLDRLLRISREGSLFAANQATRALVRGVAHEVKNPLGGIRGAVQLLARELNDPGLQEYIDVIISETDRLRNLVDRMLGPRKLPDFRRINIHQVLERVRMIQQAELGDALVIERDYDPSLPELWGDLDQLIQVVLNILRNAVQSLMDPAAAEARSGQDRPRIVMRSRVLRQLTIGAQCHRLVCLVEVEDNGPGIGEELRETLFYPMVTGRSQGTGLGLPIAQSIIQQHGGLIECDSRPGRTVFRILIPFEPAESIESVASAESIESAKPVVLVEPAAGALKHAAI</sequence>
<dbReference type="CDD" id="cd00130">
    <property type="entry name" value="PAS"/>
    <property type="match status" value="1"/>
</dbReference>
<reference evidence="15" key="1">
    <citation type="submission" date="2017-03" db="EMBL/GenBank/DDBJ databases">
        <authorList>
            <consortium name="AG Boll"/>
        </authorList>
    </citation>
    <scope>NUCLEOTIDE SEQUENCE [LARGE SCALE GENOMIC DNA]</scope>
    <source>
        <strain evidence="15">Chol</strain>
    </source>
</reference>
<evidence type="ECO:0000259" key="14">
    <source>
        <dbReference type="PROSITE" id="PS50109"/>
    </source>
</evidence>
<organism evidence="15 16">
    <name type="scientific">Sterolibacterium denitrificans</name>
    <dbReference type="NCBI Taxonomy" id="157592"/>
    <lineage>
        <taxon>Bacteria</taxon>
        <taxon>Pseudomonadati</taxon>
        <taxon>Pseudomonadota</taxon>
        <taxon>Betaproteobacteria</taxon>
        <taxon>Nitrosomonadales</taxon>
        <taxon>Sterolibacteriaceae</taxon>
        <taxon>Sterolibacterium</taxon>
    </lineage>
</organism>
<evidence type="ECO:0000256" key="6">
    <source>
        <dbReference type="ARBA" id="ARBA00022777"/>
    </source>
</evidence>
<dbReference type="GO" id="GO:0005524">
    <property type="term" value="F:ATP binding"/>
    <property type="evidence" value="ECO:0007669"/>
    <property type="project" value="UniProtKB-KW"/>
</dbReference>
<dbReference type="GO" id="GO:0000155">
    <property type="term" value="F:phosphorelay sensor kinase activity"/>
    <property type="evidence" value="ECO:0007669"/>
    <property type="project" value="InterPro"/>
</dbReference>
<dbReference type="InterPro" id="IPR036890">
    <property type="entry name" value="HATPase_C_sf"/>
</dbReference>
<dbReference type="InterPro" id="IPR003661">
    <property type="entry name" value="HisK_dim/P_dom"/>
</dbReference>
<keyword evidence="16" id="KW-1185">Reference proteome</keyword>
<dbReference type="SUPFAM" id="SSF55874">
    <property type="entry name" value="ATPase domain of HSP90 chaperone/DNA topoisomerase II/histidine kinase"/>
    <property type="match status" value="1"/>
</dbReference>
<dbReference type="InterPro" id="IPR000014">
    <property type="entry name" value="PAS"/>
</dbReference>
<keyword evidence="7" id="KW-0067">ATP-binding</keyword>
<keyword evidence="3" id="KW-0597">Phosphoprotein</keyword>
<keyword evidence="4" id="KW-0808">Transferase</keyword>
<dbReference type="NCBIfam" id="NF008293">
    <property type="entry name" value="PRK11073.1"/>
    <property type="match status" value="1"/>
</dbReference>
<dbReference type="InterPro" id="IPR035965">
    <property type="entry name" value="PAS-like_dom_sf"/>
</dbReference>
<dbReference type="SMART" id="SM00388">
    <property type="entry name" value="HisKA"/>
    <property type="match status" value="1"/>
</dbReference>
<feature type="domain" description="Histidine kinase" evidence="14">
    <location>
        <begin position="156"/>
        <end position="379"/>
    </location>
</feature>
<keyword evidence="5" id="KW-0547">Nucleotide-binding</keyword>
<dbReference type="EMBL" id="LT837803">
    <property type="protein sequence ID" value="SMB26848.1"/>
    <property type="molecule type" value="Genomic_DNA"/>
</dbReference>
<dbReference type="Proteomes" id="UP000242886">
    <property type="component" value="Chromosome SDENCHOL"/>
</dbReference>
<dbReference type="CDD" id="cd00082">
    <property type="entry name" value="HisKA"/>
    <property type="match status" value="1"/>
</dbReference>
<comment type="function">
    <text evidence="10">Member of the two-component regulatory system NtrB/NtrC, which controls expression of the nitrogen-regulated (ntr) genes in response to nitrogen limitation. Under conditions of nitrogen limitation, NtrB autophosphorylates and transfers the phosphoryl group to NtrC. In the presence of nitrogen, acts as a phosphatase that dephosphorylates and inactivates NtrC.</text>
</comment>
<evidence type="ECO:0000256" key="11">
    <source>
        <dbReference type="ARBA" id="ARBA00039567"/>
    </source>
</evidence>
<keyword evidence="6" id="KW-0418">Kinase</keyword>
<evidence type="ECO:0000256" key="7">
    <source>
        <dbReference type="ARBA" id="ARBA00022840"/>
    </source>
</evidence>
<dbReference type="PRINTS" id="PR00344">
    <property type="entry name" value="BCTRLSENSOR"/>
</dbReference>
<dbReference type="SMART" id="SM00091">
    <property type="entry name" value="PAS"/>
    <property type="match status" value="1"/>
</dbReference>